<reference evidence="4 5" key="1">
    <citation type="journal article" date="2020" name="Nat. Commun.">
        <title>Genome of Tripterygium wilfordii and identification of cytochrome P450 involved in triptolide biosynthesis.</title>
        <authorList>
            <person name="Tu L."/>
            <person name="Su P."/>
            <person name="Zhang Z."/>
            <person name="Gao L."/>
            <person name="Wang J."/>
            <person name="Hu T."/>
            <person name="Zhou J."/>
            <person name="Zhang Y."/>
            <person name="Zhao Y."/>
            <person name="Liu Y."/>
            <person name="Song Y."/>
            <person name="Tong Y."/>
            <person name="Lu Y."/>
            <person name="Yang J."/>
            <person name="Xu C."/>
            <person name="Jia M."/>
            <person name="Peters R.J."/>
            <person name="Huang L."/>
            <person name="Gao W."/>
        </authorList>
    </citation>
    <scope>NUCLEOTIDE SEQUENCE [LARGE SCALE GENOMIC DNA]</scope>
    <source>
        <strain evidence="5">cv. XIE 37</strain>
        <tissue evidence="4">Leaf</tissue>
    </source>
</reference>
<evidence type="ECO:0000313" key="4">
    <source>
        <dbReference type="EMBL" id="KAF5748324.1"/>
    </source>
</evidence>
<accession>A0A7J7DQ43</accession>
<feature type="region of interest" description="Disordered" evidence="2">
    <location>
        <begin position="1"/>
        <end position="36"/>
    </location>
</feature>
<sequence>MKGKRGAQQHGRDTRNNLKFRRDDDNMNSGGSKTDSTATQACAACKYQRRKCAPNCLLAPYFPPHLQKDFLNAHKLFGVSNIAKTIRKCKPHQRDAAVKSLIFHATARANDPVWGCVPIIAKLERDLQMAQAELRFVLHQNEMFRAQAAAIQPHPFQVDDILNAEEEFGHDDAVAVAVPVPYGEGTSLVQQDHNLFDGIPVKTETEGSSSSSHKPQFPVLGEEGEPLFGLFDDKDSAAFLHSIHNNRGKAVLKEDVNPVHHEQEHDLKDAVPPFSLTNGKGEEISKSLNGIT</sequence>
<evidence type="ECO:0000256" key="1">
    <source>
        <dbReference type="ARBA" id="ARBA00005474"/>
    </source>
</evidence>
<feature type="compositionally biased region" description="Polar residues" evidence="2">
    <location>
        <begin position="27"/>
        <end position="36"/>
    </location>
</feature>
<gene>
    <name evidence="4" type="ORF">HS088_TW04G00276</name>
</gene>
<dbReference type="Proteomes" id="UP000593562">
    <property type="component" value="Unassembled WGS sequence"/>
</dbReference>
<dbReference type="InterPro" id="IPR004883">
    <property type="entry name" value="LOB"/>
</dbReference>
<proteinExistence type="inferred from homology"/>
<evidence type="ECO:0000256" key="2">
    <source>
        <dbReference type="SAM" id="MobiDB-lite"/>
    </source>
</evidence>
<feature type="compositionally biased region" description="Basic and acidic residues" evidence="2">
    <location>
        <begin position="10"/>
        <end position="25"/>
    </location>
</feature>
<feature type="region of interest" description="Disordered" evidence="2">
    <location>
        <begin position="259"/>
        <end position="292"/>
    </location>
</feature>
<evidence type="ECO:0000259" key="3">
    <source>
        <dbReference type="PROSITE" id="PS50891"/>
    </source>
</evidence>
<feature type="region of interest" description="Disordered" evidence="2">
    <location>
        <begin position="200"/>
        <end position="219"/>
    </location>
</feature>
<feature type="domain" description="LOB" evidence="3">
    <location>
        <begin position="40"/>
        <end position="141"/>
    </location>
</feature>
<feature type="compositionally biased region" description="Basic and acidic residues" evidence="2">
    <location>
        <begin position="259"/>
        <end position="269"/>
    </location>
</feature>
<dbReference type="AlphaFoldDB" id="A0A7J7DQ43"/>
<dbReference type="PANTHER" id="PTHR31301">
    <property type="entry name" value="LOB DOMAIN-CONTAINING PROTEIN 4-RELATED"/>
    <property type="match status" value="1"/>
</dbReference>
<evidence type="ECO:0000313" key="5">
    <source>
        <dbReference type="Proteomes" id="UP000593562"/>
    </source>
</evidence>
<name>A0A7J7DQ43_TRIWF</name>
<comment type="caution">
    <text evidence="4">The sequence shown here is derived from an EMBL/GenBank/DDBJ whole genome shotgun (WGS) entry which is preliminary data.</text>
</comment>
<keyword evidence="5" id="KW-1185">Reference proteome</keyword>
<comment type="similarity">
    <text evidence="1">Belongs to the LOB domain-containing protein family.</text>
</comment>
<organism evidence="4 5">
    <name type="scientific">Tripterygium wilfordii</name>
    <name type="common">Thunder God vine</name>
    <dbReference type="NCBI Taxonomy" id="458696"/>
    <lineage>
        <taxon>Eukaryota</taxon>
        <taxon>Viridiplantae</taxon>
        <taxon>Streptophyta</taxon>
        <taxon>Embryophyta</taxon>
        <taxon>Tracheophyta</taxon>
        <taxon>Spermatophyta</taxon>
        <taxon>Magnoliopsida</taxon>
        <taxon>eudicotyledons</taxon>
        <taxon>Gunneridae</taxon>
        <taxon>Pentapetalae</taxon>
        <taxon>rosids</taxon>
        <taxon>fabids</taxon>
        <taxon>Celastrales</taxon>
        <taxon>Celastraceae</taxon>
        <taxon>Tripterygium</taxon>
    </lineage>
</organism>
<dbReference type="PANTHER" id="PTHR31301:SF186">
    <property type="entry name" value="OS09G0364100 PROTEIN"/>
    <property type="match status" value="1"/>
</dbReference>
<dbReference type="Pfam" id="PF03195">
    <property type="entry name" value="LOB"/>
    <property type="match status" value="1"/>
</dbReference>
<dbReference type="PROSITE" id="PS50891">
    <property type="entry name" value="LOB"/>
    <property type="match status" value="1"/>
</dbReference>
<dbReference type="EMBL" id="JAAARO010000004">
    <property type="protein sequence ID" value="KAF5748324.1"/>
    <property type="molecule type" value="Genomic_DNA"/>
</dbReference>
<protein>
    <submittedName>
        <fullName evidence="4">LOB domain-containing 22-like protein</fullName>
    </submittedName>
</protein>
<dbReference type="InParanoid" id="A0A7J7DQ43"/>